<dbReference type="InterPro" id="IPR014948">
    <property type="entry name" value="BrxA"/>
</dbReference>
<dbReference type="Gene3D" id="1.10.3540.10">
    <property type="entry name" value="uncharacterized protein from magnetospirillum magneticum domain"/>
    <property type="match status" value="1"/>
</dbReference>
<sequence length="200" mass="23373">MKKEMKYNLAFTAGALLYNESLYFIQAIDYTEDYLKNEFSVHSDVLVTNAESSRKRIKSELDKRLKNLDVDYLNKFSLFTEQDQKVILFLAICKTYSIITEFALEVVFNKWKNFDNELSTYDFKYFLSSKLSEEQLNSISEHSLYKLSQVAVKMFKDVGVFKEDKLSTVHISDELVELLKTKGDAWFLPCILNPNVEDTE</sequence>
<organism evidence="1 2">
    <name type="scientific">Xiashengella succiniciproducens</name>
    <dbReference type="NCBI Taxonomy" id="2949635"/>
    <lineage>
        <taxon>Bacteria</taxon>
        <taxon>Pseudomonadati</taxon>
        <taxon>Bacteroidota</taxon>
        <taxon>Bacteroidia</taxon>
        <taxon>Marinilabiliales</taxon>
        <taxon>Marinilabiliaceae</taxon>
        <taxon>Xiashengella</taxon>
    </lineage>
</organism>
<reference evidence="1" key="2">
    <citation type="submission" date="2022-06" db="EMBL/GenBank/DDBJ databases">
        <title>Xiashengella guii gen. nov. sp. nov., a bacterium isolated form anaerobic digestion tank.</title>
        <authorList>
            <person name="Huang H."/>
        </authorList>
    </citation>
    <scope>NUCLEOTIDE SEQUENCE</scope>
    <source>
        <strain evidence="1">Ai-910</strain>
    </source>
</reference>
<name>A0A9J6ZRW3_9BACT</name>
<dbReference type="Pfam" id="PF08849">
    <property type="entry name" value="BrxA"/>
    <property type="match status" value="1"/>
</dbReference>
<evidence type="ECO:0000313" key="1">
    <source>
        <dbReference type="EMBL" id="URW80676.1"/>
    </source>
</evidence>
<dbReference type="InterPro" id="IPR023137">
    <property type="entry name" value="BrxA_sf"/>
</dbReference>
<accession>A0A9J6ZRW3</accession>
<keyword evidence="2" id="KW-1185">Reference proteome</keyword>
<proteinExistence type="predicted"/>
<dbReference type="EMBL" id="CP098400">
    <property type="protein sequence ID" value="URW80676.1"/>
    <property type="molecule type" value="Genomic_DNA"/>
</dbReference>
<dbReference type="AlphaFoldDB" id="A0A9J6ZRW3"/>
<reference evidence="1" key="1">
    <citation type="submission" date="2022-05" db="EMBL/GenBank/DDBJ databases">
        <authorList>
            <person name="Sun X."/>
        </authorList>
    </citation>
    <scope>NUCLEOTIDE SEQUENCE</scope>
    <source>
        <strain evidence="1">Ai-910</strain>
    </source>
</reference>
<dbReference type="RefSeq" id="WP_250725049.1">
    <property type="nucleotide sequence ID" value="NZ_CP098400.1"/>
</dbReference>
<dbReference type="KEGG" id="alkq:M9189_04840"/>
<dbReference type="Proteomes" id="UP001056426">
    <property type="component" value="Chromosome"/>
</dbReference>
<evidence type="ECO:0000313" key="2">
    <source>
        <dbReference type="Proteomes" id="UP001056426"/>
    </source>
</evidence>
<gene>
    <name evidence="1" type="ORF">M9189_04840</name>
</gene>
<protein>
    <submittedName>
        <fullName evidence="1">DUF1819 family protein</fullName>
    </submittedName>
</protein>